<name>A0A543KN65_9MICO</name>
<comment type="caution">
    <text evidence="3">The sequence shown here is derived from an EMBL/GenBank/DDBJ whole genome shotgun (WGS) entry which is preliminary data.</text>
</comment>
<dbReference type="Proteomes" id="UP000315133">
    <property type="component" value="Unassembled WGS sequence"/>
</dbReference>
<evidence type="ECO:0000256" key="1">
    <source>
        <dbReference type="SAM" id="MobiDB-lite"/>
    </source>
</evidence>
<feature type="transmembrane region" description="Helical" evidence="2">
    <location>
        <begin position="12"/>
        <end position="32"/>
    </location>
</feature>
<gene>
    <name evidence="3" type="ORF">FB476_1369</name>
</gene>
<dbReference type="AlphaFoldDB" id="A0A543KN65"/>
<keyword evidence="4" id="KW-1185">Reference proteome</keyword>
<dbReference type="SUPFAM" id="SSF48208">
    <property type="entry name" value="Six-hairpin glycosidases"/>
    <property type="match status" value="1"/>
</dbReference>
<dbReference type="Gene3D" id="1.50.10.10">
    <property type="match status" value="2"/>
</dbReference>
<feature type="compositionally biased region" description="Low complexity" evidence="1">
    <location>
        <begin position="579"/>
        <end position="599"/>
    </location>
</feature>
<dbReference type="InterPro" id="IPR012341">
    <property type="entry name" value="6hp_glycosidase-like_sf"/>
</dbReference>
<dbReference type="PANTHER" id="PTHR31616">
    <property type="entry name" value="TREHALASE"/>
    <property type="match status" value="1"/>
</dbReference>
<evidence type="ECO:0000313" key="3">
    <source>
        <dbReference type="EMBL" id="TQM96501.1"/>
    </source>
</evidence>
<organism evidence="3 4">
    <name type="scientific">Ornithinimicrobium humiphilum</name>
    <dbReference type="NCBI Taxonomy" id="125288"/>
    <lineage>
        <taxon>Bacteria</taxon>
        <taxon>Bacillati</taxon>
        <taxon>Actinomycetota</taxon>
        <taxon>Actinomycetes</taxon>
        <taxon>Micrococcales</taxon>
        <taxon>Ornithinimicrobiaceae</taxon>
        <taxon>Ornithinimicrobium</taxon>
    </lineage>
</organism>
<dbReference type="RefSeq" id="WP_141818110.1">
    <property type="nucleotide sequence ID" value="NZ_BAAAIL010000003.1"/>
</dbReference>
<protein>
    <recommendedName>
        <fullName evidence="5">Glucoamylase</fullName>
    </recommendedName>
</protein>
<reference evidence="3 4" key="1">
    <citation type="submission" date="2019-06" db="EMBL/GenBank/DDBJ databases">
        <title>Sequencing the genomes of 1000 actinobacteria strains.</title>
        <authorList>
            <person name="Klenk H.-P."/>
        </authorList>
    </citation>
    <scope>NUCLEOTIDE SEQUENCE [LARGE SCALE GENOMIC DNA]</scope>
    <source>
        <strain evidence="3 4">DSM 12362</strain>
    </source>
</reference>
<dbReference type="OrthoDB" id="3806982at2"/>
<evidence type="ECO:0000313" key="4">
    <source>
        <dbReference type="Proteomes" id="UP000315133"/>
    </source>
</evidence>
<keyword evidence="2" id="KW-0812">Transmembrane</keyword>
<dbReference type="GO" id="GO:0005975">
    <property type="term" value="P:carbohydrate metabolic process"/>
    <property type="evidence" value="ECO:0007669"/>
    <property type="project" value="InterPro"/>
</dbReference>
<evidence type="ECO:0008006" key="5">
    <source>
        <dbReference type="Google" id="ProtNLM"/>
    </source>
</evidence>
<dbReference type="InterPro" id="IPR008928">
    <property type="entry name" value="6-hairpin_glycosidase_sf"/>
</dbReference>
<feature type="compositionally biased region" description="Polar residues" evidence="1">
    <location>
        <begin position="562"/>
        <end position="573"/>
    </location>
</feature>
<proteinExistence type="predicted"/>
<feature type="region of interest" description="Disordered" evidence="1">
    <location>
        <begin position="562"/>
        <end position="599"/>
    </location>
</feature>
<accession>A0A543KN65</accession>
<dbReference type="PANTHER" id="PTHR31616:SF0">
    <property type="entry name" value="GLUCAN 1,4-ALPHA-GLUCOSIDASE"/>
    <property type="match status" value="1"/>
</dbReference>
<dbReference type="EMBL" id="VFPU01000001">
    <property type="protein sequence ID" value="TQM96501.1"/>
    <property type="molecule type" value="Genomic_DNA"/>
</dbReference>
<sequence>MPSPGLLLDAHPALGVWTVLWGVASACLLLAARRRGDGRALAVWALGALAVVGLVPPRGGPVPGLSRTCDLRPELLLLPADWVRQDPRTGAVALLLLTGLAVARRPRWVLGAAAVPVLVEAAQYAVPSLGRACSVPDVVPAELALAIGVLVGLAVRSLDRRARGFAARTVTVLVAGAVVVTTLGAWSMRPVPAVVADARVPLLGEELARVDVAALDRLDVTRAPGAGTAYEDMSRAALADLGRLMTRPDGSTGLPVAGPAAGWDYFWPRDGAFVAVALSRTDHVPQAVEVLAAVADLYLDPLYGFDARYHPDGSRVTVDPRRAQVDGCGWVLWAVHETRGAGGPEVDDLRDRCTDQLLRAAGGGAHLPAPGQDYWEQTTYRHLLGASAPVAAGLRLAAEDYRALGQLERAEVVAAAATGVREQVGRVFGPGYEREGGSGGVDAATAMLMPPFDPDPLPGVREAWLAYQEEALRPAGGLAPGAAWKQDGLSWTPEVALVAYTAAAGGDPGTAHRWLTWLEEHRAPWGSLPEKVDSAGAPAGPAPLGWTSSLVLLTLDALDEPSQTGAGAGSSTADRGRGSARLPSAAARASAPASSQALV</sequence>
<evidence type="ECO:0000256" key="2">
    <source>
        <dbReference type="SAM" id="Phobius"/>
    </source>
</evidence>
<dbReference type="GO" id="GO:0004553">
    <property type="term" value="F:hydrolase activity, hydrolyzing O-glycosyl compounds"/>
    <property type="evidence" value="ECO:0007669"/>
    <property type="project" value="TreeGrafter"/>
</dbReference>
<keyword evidence="2" id="KW-0472">Membrane</keyword>
<keyword evidence="2" id="KW-1133">Transmembrane helix</keyword>
<feature type="transmembrane region" description="Helical" evidence="2">
    <location>
        <begin position="165"/>
        <end position="186"/>
    </location>
</feature>